<feature type="region of interest" description="Disordered" evidence="1">
    <location>
        <begin position="272"/>
        <end position="294"/>
    </location>
</feature>
<dbReference type="RefSeq" id="WP_344796534.1">
    <property type="nucleotide sequence ID" value="NZ_BAABBN010000004.1"/>
</dbReference>
<evidence type="ECO:0000313" key="4">
    <source>
        <dbReference type="Proteomes" id="UP001501565"/>
    </source>
</evidence>
<evidence type="ECO:0000259" key="2">
    <source>
        <dbReference type="Pfam" id="PF06812"/>
    </source>
</evidence>
<dbReference type="PANTHER" id="PTHR37951">
    <property type="entry name" value="CYTOPLASMIC PROTEIN-RELATED"/>
    <property type="match status" value="1"/>
</dbReference>
<comment type="caution">
    <text evidence="3">The sequence shown here is derived from an EMBL/GenBank/DDBJ whole genome shotgun (WGS) entry which is preliminary data.</text>
</comment>
<sequence>MEYEELLDISALIAPISEESPVGVDPREDISPTSRYFTLKDSRSQARANERASLVDDDSMQALVNDWRPIYEQVPEALASEGKDLEYVAWLIEALCRIQGFAGLAVGFRLARELIDKYWDALYPLPDEDGLETRIAPLIGLNGYEGEGSLITPIVSIPITEFNGEESFATWQYSRAAEIALLDEDKQRQKADSGIASLEQIENAVKTTPSGFYVSLMAELDSAIEEFRLLSDVMDAAMGGVPQPTSTITKSLAKCHEAIRYLAGDIIDQASASVESTDESDEQALPSGDSQAVEQKIPKKLETREQAVRMLEEVSEFFRKTEPHSPMPYAIDQVVRWSGLELPELLQELIEDGNSRNNYFRLTGIPVGD</sequence>
<protein>
    <submittedName>
        <fullName evidence="3">Type VI secretion system protein TssA</fullName>
    </submittedName>
</protein>
<dbReference type="Pfam" id="PF06812">
    <property type="entry name" value="ImpA_N"/>
    <property type="match status" value="1"/>
</dbReference>
<dbReference type="InterPro" id="IPR017740">
    <property type="entry name" value="TssA-like"/>
</dbReference>
<dbReference type="Proteomes" id="UP001501565">
    <property type="component" value="Unassembled WGS sequence"/>
</dbReference>
<gene>
    <name evidence="3" type="primary">tssA_1</name>
    <name evidence="3" type="ORF">GCM10022277_12250</name>
</gene>
<evidence type="ECO:0000313" key="3">
    <source>
        <dbReference type="EMBL" id="GAA3918542.1"/>
    </source>
</evidence>
<organism evidence="3 4">
    <name type="scientific">Litoribacillus peritrichatus</name>
    <dbReference type="NCBI Taxonomy" id="718191"/>
    <lineage>
        <taxon>Bacteria</taxon>
        <taxon>Pseudomonadati</taxon>
        <taxon>Pseudomonadota</taxon>
        <taxon>Gammaproteobacteria</taxon>
        <taxon>Oceanospirillales</taxon>
        <taxon>Oceanospirillaceae</taxon>
        <taxon>Litoribacillus</taxon>
    </lineage>
</organism>
<evidence type="ECO:0000256" key="1">
    <source>
        <dbReference type="SAM" id="MobiDB-lite"/>
    </source>
</evidence>
<dbReference type="NCBIfam" id="TIGR03363">
    <property type="entry name" value="VI_chp_8"/>
    <property type="match status" value="1"/>
</dbReference>
<dbReference type="PANTHER" id="PTHR37951:SF1">
    <property type="entry name" value="TYPE VI SECRETION SYSTEM COMPONENT TSSA1"/>
    <property type="match status" value="1"/>
</dbReference>
<proteinExistence type="predicted"/>
<dbReference type="EMBL" id="BAABBN010000004">
    <property type="protein sequence ID" value="GAA3918542.1"/>
    <property type="molecule type" value="Genomic_DNA"/>
</dbReference>
<accession>A0ABP7MDP4</accession>
<dbReference type="InterPro" id="IPR010657">
    <property type="entry name" value="ImpA_N"/>
</dbReference>
<reference evidence="4" key="1">
    <citation type="journal article" date="2019" name="Int. J. Syst. Evol. Microbiol.">
        <title>The Global Catalogue of Microorganisms (GCM) 10K type strain sequencing project: providing services to taxonomists for standard genome sequencing and annotation.</title>
        <authorList>
            <consortium name="The Broad Institute Genomics Platform"/>
            <consortium name="The Broad Institute Genome Sequencing Center for Infectious Disease"/>
            <person name="Wu L."/>
            <person name="Ma J."/>
        </authorList>
    </citation>
    <scope>NUCLEOTIDE SEQUENCE [LARGE SCALE GENOMIC DNA]</scope>
    <source>
        <strain evidence="4">JCM 17551</strain>
    </source>
</reference>
<name>A0ABP7MDP4_9GAMM</name>
<feature type="domain" description="ImpA N-terminal" evidence="2">
    <location>
        <begin position="14"/>
        <end position="142"/>
    </location>
</feature>
<keyword evidence="4" id="KW-1185">Reference proteome</keyword>